<evidence type="ECO:0000313" key="1">
    <source>
        <dbReference type="EMBL" id="KAK3740197.1"/>
    </source>
</evidence>
<comment type="caution">
    <text evidence="1">The sequence shown here is derived from an EMBL/GenBank/DDBJ whole genome shotgun (WGS) entry which is preliminary data.</text>
</comment>
<keyword evidence="2" id="KW-1185">Reference proteome</keyword>
<proteinExistence type="predicted"/>
<protein>
    <submittedName>
        <fullName evidence="1">Uncharacterized protein</fullName>
    </submittedName>
</protein>
<dbReference type="Proteomes" id="UP001283361">
    <property type="component" value="Unassembled WGS sequence"/>
</dbReference>
<gene>
    <name evidence="1" type="ORF">RRG08_054220</name>
</gene>
<organism evidence="1 2">
    <name type="scientific">Elysia crispata</name>
    <name type="common">lettuce slug</name>
    <dbReference type="NCBI Taxonomy" id="231223"/>
    <lineage>
        <taxon>Eukaryota</taxon>
        <taxon>Metazoa</taxon>
        <taxon>Spiralia</taxon>
        <taxon>Lophotrochozoa</taxon>
        <taxon>Mollusca</taxon>
        <taxon>Gastropoda</taxon>
        <taxon>Heterobranchia</taxon>
        <taxon>Euthyneura</taxon>
        <taxon>Panpulmonata</taxon>
        <taxon>Sacoglossa</taxon>
        <taxon>Placobranchoidea</taxon>
        <taxon>Plakobranchidae</taxon>
        <taxon>Elysia</taxon>
    </lineage>
</organism>
<dbReference type="EMBL" id="JAWDGP010006482">
    <property type="protein sequence ID" value="KAK3740197.1"/>
    <property type="molecule type" value="Genomic_DNA"/>
</dbReference>
<reference evidence="1" key="1">
    <citation type="journal article" date="2023" name="G3 (Bethesda)">
        <title>A reference genome for the long-term kleptoplast-retaining sea slug Elysia crispata morphotype clarki.</title>
        <authorList>
            <person name="Eastman K.E."/>
            <person name="Pendleton A.L."/>
            <person name="Shaikh M.A."/>
            <person name="Suttiyut T."/>
            <person name="Ogas R."/>
            <person name="Tomko P."/>
            <person name="Gavelis G."/>
            <person name="Widhalm J.R."/>
            <person name="Wisecaver J.H."/>
        </authorList>
    </citation>
    <scope>NUCLEOTIDE SEQUENCE</scope>
    <source>
        <strain evidence="1">ECLA1</strain>
    </source>
</reference>
<sequence>MVEEVKVAGVTPTHFRFLEDPAILPGPSDSRPGQNATVIKNLKSATRIKNRMNQKSPPRNNASLVIRIEASSKVHLAQFCATMTGN</sequence>
<accession>A0AAE0YBR5</accession>
<evidence type="ECO:0000313" key="2">
    <source>
        <dbReference type="Proteomes" id="UP001283361"/>
    </source>
</evidence>
<dbReference type="AlphaFoldDB" id="A0AAE0YBR5"/>
<name>A0AAE0YBR5_9GAST</name>